<dbReference type="InterPro" id="IPR018338">
    <property type="entry name" value="Carbonic_anhydrase_a-class_CS"/>
</dbReference>
<dbReference type="InterPro" id="IPR041891">
    <property type="entry name" value="Alpha_CA_prokaryot-like"/>
</dbReference>
<evidence type="ECO:0000256" key="9">
    <source>
        <dbReference type="RuleBase" id="RU367011"/>
    </source>
</evidence>
<comment type="catalytic activity">
    <reaction evidence="8 9">
        <text>hydrogencarbonate + H(+) = CO2 + H2O</text>
        <dbReference type="Rhea" id="RHEA:10748"/>
        <dbReference type="ChEBI" id="CHEBI:15377"/>
        <dbReference type="ChEBI" id="CHEBI:15378"/>
        <dbReference type="ChEBI" id="CHEBI:16526"/>
        <dbReference type="ChEBI" id="CHEBI:17544"/>
        <dbReference type="EC" id="4.2.1.1"/>
    </reaction>
</comment>
<dbReference type="EC" id="4.2.1.1" evidence="4 9"/>
<dbReference type="InterPro" id="IPR001148">
    <property type="entry name" value="CA_dom"/>
</dbReference>
<keyword evidence="12" id="KW-1185">Reference proteome</keyword>
<evidence type="ECO:0000259" key="10">
    <source>
        <dbReference type="PROSITE" id="PS51144"/>
    </source>
</evidence>
<sequence length="339" mass="37644">MKRVCYRRFHGFAVAGGTCSTAEGIHIFIATMLRQLLLLTLSVAVFASVSPFPGPGAKCPSTNQTIIWNYNASSDAGPSHWGDLCPEWIACKTGQRQTPIDIPLSFIITHPTANLNLKTSYTTLQEQMFFNDGHTVQVNINQTSFITVTEAASKYQFLQFHFHSPSEHTIDSNHYPLEVHLVHKSADGSFAVLGYLVKQDTYTEGFLQTLSKKIHEIPQYGNSTLISSLNLTDLFNQHDNYVHYNGSFTTPPCTESVKWFVHTRVLSATREDLNTLITAMANTNRPTQGLYNRTLVQYGLYTPEAVDIKTSGRPTATTSEAVAIRVAAVMIVFLASLML</sequence>
<evidence type="ECO:0000256" key="7">
    <source>
        <dbReference type="ARBA" id="ARBA00023239"/>
    </source>
</evidence>
<organism evidence="11 12">
    <name type="scientific">Planoprotostelium fungivorum</name>
    <dbReference type="NCBI Taxonomy" id="1890364"/>
    <lineage>
        <taxon>Eukaryota</taxon>
        <taxon>Amoebozoa</taxon>
        <taxon>Evosea</taxon>
        <taxon>Variosea</taxon>
        <taxon>Cavosteliida</taxon>
        <taxon>Cavosteliaceae</taxon>
        <taxon>Planoprotostelium</taxon>
    </lineage>
</organism>
<dbReference type="CDD" id="cd03124">
    <property type="entry name" value="alpha_CA_prokaryotic_like"/>
    <property type="match status" value="1"/>
</dbReference>
<gene>
    <name evidence="11" type="ORF">PROFUN_11986</name>
</gene>
<comment type="cofactor">
    <cofactor evidence="1 9">
        <name>Zn(2+)</name>
        <dbReference type="ChEBI" id="CHEBI:29105"/>
    </cofactor>
</comment>
<accession>A0A2P6N8V1</accession>
<dbReference type="OrthoDB" id="429145at2759"/>
<comment type="similarity">
    <text evidence="3 9">Belongs to the alpha-carbonic anhydrase family.</text>
</comment>
<evidence type="ECO:0000256" key="1">
    <source>
        <dbReference type="ARBA" id="ARBA00001947"/>
    </source>
</evidence>
<evidence type="ECO:0000256" key="3">
    <source>
        <dbReference type="ARBA" id="ARBA00010718"/>
    </source>
</evidence>
<dbReference type="AlphaFoldDB" id="A0A2P6N8V1"/>
<evidence type="ECO:0000256" key="6">
    <source>
        <dbReference type="ARBA" id="ARBA00022833"/>
    </source>
</evidence>
<dbReference type="SMART" id="SM01057">
    <property type="entry name" value="Carb_anhydrase"/>
    <property type="match status" value="1"/>
</dbReference>
<evidence type="ECO:0000256" key="4">
    <source>
        <dbReference type="ARBA" id="ARBA00012925"/>
    </source>
</evidence>
<dbReference type="Pfam" id="PF00194">
    <property type="entry name" value="Carb_anhydrase"/>
    <property type="match status" value="1"/>
</dbReference>
<dbReference type="PROSITE" id="PS51144">
    <property type="entry name" value="ALPHA_CA_2"/>
    <property type="match status" value="1"/>
</dbReference>
<dbReference type="SUPFAM" id="SSF51069">
    <property type="entry name" value="Carbonic anhydrase"/>
    <property type="match status" value="1"/>
</dbReference>
<dbReference type="GO" id="GO:0004089">
    <property type="term" value="F:carbonate dehydratase activity"/>
    <property type="evidence" value="ECO:0007669"/>
    <property type="project" value="UniProtKB-UniRule"/>
</dbReference>
<name>A0A2P6N8V1_9EUKA</name>
<evidence type="ECO:0000256" key="2">
    <source>
        <dbReference type="ARBA" id="ARBA00002904"/>
    </source>
</evidence>
<protein>
    <recommendedName>
        <fullName evidence="4 9">Carbonic anhydrase</fullName>
        <ecNumber evidence="4 9">4.2.1.1</ecNumber>
    </recommendedName>
</protein>
<evidence type="ECO:0000313" key="11">
    <source>
        <dbReference type="EMBL" id="PRP80388.1"/>
    </source>
</evidence>
<dbReference type="Proteomes" id="UP000241769">
    <property type="component" value="Unassembled WGS sequence"/>
</dbReference>
<dbReference type="EMBL" id="MDYQ01000151">
    <property type="protein sequence ID" value="PRP80388.1"/>
    <property type="molecule type" value="Genomic_DNA"/>
</dbReference>
<comment type="function">
    <text evidence="2 9">Reversible hydration of carbon dioxide.</text>
</comment>
<comment type="caution">
    <text evidence="11">The sequence shown here is derived from an EMBL/GenBank/DDBJ whole genome shotgun (WGS) entry which is preliminary data.</text>
</comment>
<dbReference type="InterPro" id="IPR036398">
    <property type="entry name" value="CA_dom_sf"/>
</dbReference>
<keyword evidence="5 9" id="KW-0479">Metal-binding</keyword>
<feature type="domain" description="Alpha-carbonic anhydrase" evidence="10">
    <location>
        <begin position="66"/>
        <end position="299"/>
    </location>
</feature>
<evidence type="ECO:0000256" key="5">
    <source>
        <dbReference type="ARBA" id="ARBA00022723"/>
    </source>
</evidence>
<keyword evidence="7 9" id="KW-0456">Lyase</keyword>
<evidence type="ECO:0000313" key="12">
    <source>
        <dbReference type="Proteomes" id="UP000241769"/>
    </source>
</evidence>
<keyword evidence="6 9" id="KW-0862">Zinc</keyword>
<dbReference type="PANTHER" id="PTHR18952">
    <property type="entry name" value="CARBONIC ANHYDRASE"/>
    <property type="match status" value="1"/>
</dbReference>
<dbReference type="InterPro" id="IPR023561">
    <property type="entry name" value="Carbonic_anhydrase_a-class"/>
</dbReference>
<dbReference type="Gene3D" id="3.10.200.10">
    <property type="entry name" value="Alpha carbonic anhydrase"/>
    <property type="match status" value="1"/>
</dbReference>
<dbReference type="GO" id="GO:0008270">
    <property type="term" value="F:zinc ion binding"/>
    <property type="evidence" value="ECO:0007669"/>
    <property type="project" value="UniProtKB-UniRule"/>
</dbReference>
<dbReference type="PANTHER" id="PTHR18952:SF265">
    <property type="entry name" value="CARBONIC ANHYDRASE"/>
    <property type="match status" value="1"/>
</dbReference>
<dbReference type="PROSITE" id="PS00162">
    <property type="entry name" value="ALPHA_CA_1"/>
    <property type="match status" value="1"/>
</dbReference>
<dbReference type="InParanoid" id="A0A2P6N8V1"/>
<dbReference type="STRING" id="1890364.A0A2P6N8V1"/>
<proteinExistence type="inferred from homology"/>
<reference evidence="11 12" key="1">
    <citation type="journal article" date="2018" name="Genome Biol. Evol.">
        <title>Multiple Roots of Fruiting Body Formation in Amoebozoa.</title>
        <authorList>
            <person name="Hillmann F."/>
            <person name="Forbes G."/>
            <person name="Novohradska S."/>
            <person name="Ferling I."/>
            <person name="Riege K."/>
            <person name="Groth M."/>
            <person name="Westermann M."/>
            <person name="Marz M."/>
            <person name="Spaller T."/>
            <person name="Winckler T."/>
            <person name="Schaap P."/>
            <person name="Glockner G."/>
        </authorList>
    </citation>
    <scope>NUCLEOTIDE SEQUENCE [LARGE SCALE GENOMIC DNA]</scope>
    <source>
        <strain evidence="11 12">Jena</strain>
    </source>
</reference>
<evidence type="ECO:0000256" key="8">
    <source>
        <dbReference type="ARBA" id="ARBA00048348"/>
    </source>
</evidence>